<accession>A0A077Z4K8</accession>
<dbReference type="OrthoDB" id="5938906at2759"/>
<dbReference type="Gene3D" id="3.90.79.10">
    <property type="entry name" value="Nucleoside Triphosphate Pyrophosphohydrolase"/>
    <property type="match status" value="1"/>
</dbReference>
<proteinExistence type="predicted"/>
<reference evidence="1" key="2">
    <citation type="submission" date="2014-03" db="EMBL/GenBank/DDBJ databases">
        <title>The whipworm genome and dual-species transcriptomics of an intimate host-pathogen interaction.</title>
        <authorList>
            <person name="Foth B.J."/>
            <person name="Tsai I.J."/>
            <person name="Reid A.J."/>
            <person name="Bancroft A.J."/>
            <person name="Nichol S."/>
            <person name="Tracey A."/>
            <person name="Holroyd N."/>
            <person name="Cotton J.A."/>
            <person name="Stanley E.J."/>
            <person name="Zarowiecki M."/>
            <person name="Liu J.Z."/>
            <person name="Huckvale T."/>
            <person name="Cooper P.J."/>
            <person name="Grencis R.K."/>
            <person name="Berriman M."/>
        </authorList>
    </citation>
    <scope>NUCLEOTIDE SEQUENCE [LARGE SCALE GENOMIC DNA]</scope>
</reference>
<protein>
    <submittedName>
        <fullName evidence="1">Uncharacterized protein</fullName>
    </submittedName>
</protein>
<dbReference type="AlphaFoldDB" id="A0A077Z4K8"/>
<dbReference type="STRING" id="36087.A0A077Z4K8"/>
<gene>
    <name evidence="1" type="ORF">TTRE_0000329701</name>
</gene>
<sequence>MTDVHTKTEGFTDLEDFNCKYHVHEEFDLSVLQAYCGLYGTPWNARGSMIVQCQFAAEINYYGQGRVIAALCYQDISGNTNSRWQSQGGEMCKKWRYPGTQLPQLQLPEYLRSRDAKILWYEPANLESFNGYSSGSREVATTRWIRNTYERTGFSGMGKLPEYGPNKALYLLITRYSSGTTKYIVEQTGNYISLPRFWVKKATIDADVIKRKVQKLNQYCNPSEINVMVQTRQKYHVGYLKNRQNTDNAWLEGAIIHLHDNSDRGCFGPYPVHSEVATRQYSWQVLPHITTPRDFARTFGMSAK</sequence>
<organism evidence="1 2">
    <name type="scientific">Trichuris trichiura</name>
    <name type="common">Whipworm</name>
    <name type="synonym">Trichocephalus trichiurus</name>
    <dbReference type="NCBI Taxonomy" id="36087"/>
    <lineage>
        <taxon>Eukaryota</taxon>
        <taxon>Metazoa</taxon>
        <taxon>Ecdysozoa</taxon>
        <taxon>Nematoda</taxon>
        <taxon>Enoplea</taxon>
        <taxon>Dorylaimia</taxon>
        <taxon>Trichinellida</taxon>
        <taxon>Trichuridae</taxon>
        <taxon>Trichuris</taxon>
    </lineage>
</organism>
<keyword evidence="2" id="KW-1185">Reference proteome</keyword>
<reference evidence="1" key="1">
    <citation type="submission" date="2014-01" db="EMBL/GenBank/DDBJ databases">
        <authorList>
            <person name="Aslett M."/>
        </authorList>
    </citation>
    <scope>NUCLEOTIDE SEQUENCE</scope>
</reference>
<dbReference type="EMBL" id="HG805931">
    <property type="protein sequence ID" value="CDW55026.1"/>
    <property type="molecule type" value="Genomic_DNA"/>
</dbReference>
<name>A0A077Z4K8_TRITR</name>
<evidence type="ECO:0000313" key="2">
    <source>
        <dbReference type="Proteomes" id="UP000030665"/>
    </source>
</evidence>
<dbReference type="Proteomes" id="UP000030665">
    <property type="component" value="Unassembled WGS sequence"/>
</dbReference>
<evidence type="ECO:0000313" key="1">
    <source>
        <dbReference type="EMBL" id="CDW55026.1"/>
    </source>
</evidence>